<dbReference type="PANTHER" id="PTHR43227">
    <property type="entry name" value="BLL4140 PROTEIN"/>
    <property type="match status" value="1"/>
</dbReference>
<feature type="transmembrane region" description="Helical" evidence="7">
    <location>
        <begin position="12"/>
        <end position="30"/>
    </location>
</feature>
<feature type="domain" description="ABC transmembrane type-1" evidence="8">
    <location>
        <begin position="72"/>
        <end position="287"/>
    </location>
</feature>
<reference evidence="9" key="1">
    <citation type="submission" date="2020-09" db="EMBL/GenBank/DDBJ databases">
        <title>A novel bacterium of genus Paenibacillus, isolated from South China Sea.</title>
        <authorList>
            <person name="Huang H."/>
            <person name="Mo K."/>
            <person name="Hu Y."/>
        </authorList>
    </citation>
    <scope>NUCLEOTIDE SEQUENCE</scope>
    <source>
        <strain evidence="9">IB182496</strain>
    </source>
</reference>
<feature type="transmembrane region" description="Helical" evidence="7">
    <location>
        <begin position="118"/>
        <end position="143"/>
    </location>
</feature>
<dbReference type="PROSITE" id="PS50928">
    <property type="entry name" value="ABC_TM1"/>
    <property type="match status" value="1"/>
</dbReference>
<proteinExistence type="inferred from homology"/>
<evidence type="ECO:0000256" key="4">
    <source>
        <dbReference type="ARBA" id="ARBA00022692"/>
    </source>
</evidence>
<dbReference type="GO" id="GO:0055085">
    <property type="term" value="P:transmembrane transport"/>
    <property type="evidence" value="ECO:0007669"/>
    <property type="project" value="InterPro"/>
</dbReference>
<dbReference type="GO" id="GO:0005886">
    <property type="term" value="C:plasma membrane"/>
    <property type="evidence" value="ECO:0007669"/>
    <property type="project" value="UniProtKB-SubCell"/>
</dbReference>
<dbReference type="Proteomes" id="UP000621560">
    <property type="component" value="Unassembled WGS sequence"/>
</dbReference>
<evidence type="ECO:0000256" key="2">
    <source>
        <dbReference type="ARBA" id="ARBA00022448"/>
    </source>
</evidence>
<evidence type="ECO:0000256" key="1">
    <source>
        <dbReference type="ARBA" id="ARBA00004651"/>
    </source>
</evidence>
<keyword evidence="5 7" id="KW-1133">Transmembrane helix</keyword>
<keyword evidence="2 7" id="KW-0813">Transport</keyword>
<evidence type="ECO:0000256" key="6">
    <source>
        <dbReference type="ARBA" id="ARBA00023136"/>
    </source>
</evidence>
<comment type="caution">
    <text evidence="9">The sequence shown here is derived from an EMBL/GenBank/DDBJ whole genome shotgun (WGS) entry which is preliminary data.</text>
</comment>
<dbReference type="InterPro" id="IPR035906">
    <property type="entry name" value="MetI-like_sf"/>
</dbReference>
<organism evidence="9 10">
    <name type="scientific">Paenibacillus sabuli</name>
    <dbReference type="NCBI Taxonomy" id="2772509"/>
    <lineage>
        <taxon>Bacteria</taxon>
        <taxon>Bacillati</taxon>
        <taxon>Bacillota</taxon>
        <taxon>Bacilli</taxon>
        <taxon>Bacillales</taxon>
        <taxon>Paenibacillaceae</taxon>
        <taxon>Paenibacillus</taxon>
    </lineage>
</organism>
<dbReference type="AlphaFoldDB" id="A0A927BUJ3"/>
<dbReference type="RefSeq" id="WP_190920085.1">
    <property type="nucleotide sequence ID" value="NZ_JACXIZ010000032.1"/>
</dbReference>
<name>A0A927BUJ3_9BACL</name>
<feature type="transmembrane region" description="Helical" evidence="7">
    <location>
        <begin position="206"/>
        <end position="230"/>
    </location>
</feature>
<dbReference type="Pfam" id="PF00528">
    <property type="entry name" value="BPD_transp_1"/>
    <property type="match status" value="1"/>
</dbReference>
<feature type="transmembrane region" description="Helical" evidence="7">
    <location>
        <begin position="266"/>
        <end position="287"/>
    </location>
</feature>
<dbReference type="Gene3D" id="1.10.3720.10">
    <property type="entry name" value="MetI-like"/>
    <property type="match status" value="1"/>
</dbReference>
<comment type="subcellular location">
    <subcellularLocation>
        <location evidence="1 7">Cell membrane</location>
        <topology evidence="1 7">Multi-pass membrane protein</topology>
    </subcellularLocation>
</comment>
<evidence type="ECO:0000256" key="3">
    <source>
        <dbReference type="ARBA" id="ARBA00022475"/>
    </source>
</evidence>
<comment type="similarity">
    <text evidence="7">Belongs to the binding-protein-dependent transport system permease family.</text>
</comment>
<dbReference type="InterPro" id="IPR000515">
    <property type="entry name" value="MetI-like"/>
</dbReference>
<evidence type="ECO:0000259" key="8">
    <source>
        <dbReference type="PROSITE" id="PS50928"/>
    </source>
</evidence>
<sequence>MLVLRSFWRHKELTAMLLVALVFFGLFRYGPMYGLIIAFKNFNISDGILGSPWAGLEHFRRLIADPNFYRIFRNTLIINLYYVLLVFPAPIVLAVMLNEVRHRWFQRLVQTTTYLPHFISWVIISGLFIYFLSPSAGVVNYIIQWFGGDPIFFMGEAGYFRPVLVVSMLLKETGWNSIIFFAALSAIDPQLYEAATVDGAKRWQRILHITLPSLLPTITIMFILNLGGFMSMNFEQVYNFLNPLNFETGDVFDTYVYRVGLEQFQYSYTAAIGMFRSVIGLALVLLANYAARRLSGGEQGLW</sequence>
<keyword evidence="10" id="KW-1185">Reference proteome</keyword>
<keyword evidence="3" id="KW-1003">Cell membrane</keyword>
<evidence type="ECO:0000256" key="5">
    <source>
        <dbReference type="ARBA" id="ARBA00022989"/>
    </source>
</evidence>
<protein>
    <submittedName>
        <fullName evidence="9">Sugar ABC transporter permease</fullName>
    </submittedName>
</protein>
<dbReference type="EMBL" id="JACXIZ010000032">
    <property type="protein sequence ID" value="MBD2847092.1"/>
    <property type="molecule type" value="Genomic_DNA"/>
</dbReference>
<feature type="transmembrane region" description="Helical" evidence="7">
    <location>
        <begin position="163"/>
        <end position="185"/>
    </location>
</feature>
<dbReference type="PANTHER" id="PTHR43227:SF11">
    <property type="entry name" value="BLL4140 PROTEIN"/>
    <property type="match status" value="1"/>
</dbReference>
<dbReference type="CDD" id="cd06261">
    <property type="entry name" value="TM_PBP2"/>
    <property type="match status" value="1"/>
</dbReference>
<evidence type="ECO:0000313" key="9">
    <source>
        <dbReference type="EMBL" id="MBD2847092.1"/>
    </source>
</evidence>
<evidence type="ECO:0000313" key="10">
    <source>
        <dbReference type="Proteomes" id="UP000621560"/>
    </source>
</evidence>
<gene>
    <name evidence="9" type="ORF">IDH44_17985</name>
</gene>
<keyword evidence="6 7" id="KW-0472">Membrane</keyword>
<accession>A0A927BUJ3</accession>
<dbReference type="InterPro" id="IPR050809">
    <property type="entry name" value="UgpAE/MalFG_permease"/>
</dbReference>
<feature type="transmembrane region" description="Helical" evidence="7">
    <location>
        <begin position="76"/>
        <end position="97"/>
    </location>
</feature>
<keyword evidence="4 7" id="KW-0812">Transmembrane</keyword>
<evidence type="ECO:0000256" key="7">
    <source>
        <dbReference type="RuleBase" id="RU363032"/>
    </source>
</evidence>
<dbReference type="SUPFAM" id="SSF161098">
    <property type="entry name" value="MetI-like"/>
    <property type="match status" value="1"/>
</dbReference>